<comment type="caution">
    <text evidence="3">The sequence shown here is derived from an EMBL/GenBank/DDBJ whole genome shotgun (WGS) entry which is preliminary data.</text>
</comment>
<keyword evidence="1" id="KW-0378">Hydrolase</keyword>
<dbReference type="Gene3D" id="3.40.50.1240">
    <property type="entry name" value="Phosphoglycerate mutase-like"/>
    <property type="match status" value="1"/>
</dbReference>
<dbReference type="PANTHER" id="PTHR20935">
    <property type="entry name" value="PHOSPHOGLYCERATE MUTASE-RELATED"/>
    <property type="match status" value="1"/>
</dbReference>
<evidence type="ECO:0000256" key="2">
    <source>
        <dbReference type="SAM" id="MobiDB-lite"/>
    </source>
</evidence>
<sequence length="168" mass="17444">MSSQNSQSSRCLVVMRHAHAEPASAPGTDEQRPVTPQGRDAAAAAGARLSAAGLSPDYVLCSTARRARETWTMVQPALSTEPVVELDRRLYGAGLDETLALVSETPATVSTLLVIGHNPTMAHLAGAFPHVGGNGGVDSDFAPASLAVIDLDVTWLYTAPGAGTARRL</sequence>
<feature type="region of interest" description="Disordered" evidence="2">
    <location>
        <begin position="19"/>
        <end position="43"/>
    </location>
</feature>
<gene>
    <name evidence="3" type="ORF">RIF23_06960</name>
</gene>
<dbReference type="SUPFAM" id="SSF53254">
    <property type="entry name" value="Phosphoglycerate mutase-like"/>
    <property type="match status" value="1"/>
</dbReference>
<keyword evidence="4" id="KW-1185">Reference proteome</keyword>
<proteinExistence type="predicted"/>
<dbReference type="Pfam" id="PF00300">
    <property type="entry name" value="His_Phos_1"/>
    <property type="match status" value="1"/>
</dbReference>
<name>A0ABU2H5B1_9ACTN</name>
<dbReference type="Proteomes" id="UP001250214">
    <property type="component" value="Unassembled WGS sequence"/>
</dbReference>
<dbReference type="InterPro" id="IPR051021">
    <property type="entry name" value="Mito_Ser/Thr_phosphatase"/>
</dbReference>
<dbReference type="EMBL" id="JAVLVT010000003">
    <property type="protein sequence ID" value="MDS1270030.1"/>
    <property type="molecule type" value="Genomic_DNA"/>
</dbReference>
<evidence type="ECO:0000313" key="4">
    <source>
        <dbReference type="Proteomes" id="UP001250214"/>
    </source>
</evidence>
<reference evidence="4" key="1">
    <citation type="submission" date="2023-07" db="EMBL/GenBank/DDBJ databases">
        <title>Novel species in the genus Lipingzhangella isolated from Sambhar Salt Lake.</title>
        <authorList>
            <person name="Jiya N."/>
            <person name="Kajale S."/>
            <person name="Sharma A."/>
        </authorList>
    </citation>
    <scope>NUCLEOTIDE SEQUENCE [LARGE SCALE GENOMIC DNA]</scope>
    <source>
        <strain evidence="4">LS1_29</strain>
    </source>
</reference>
<dbReference type="PANTHER" id="PTHR20935:SF1">
    <property type="entry name" value="SLL1549 PROTEIN"/>
    <property type="match status" value="1"/>
</dbReference>
<protein>
    <submittedName>
        <fullName evidence="3">Histidine phosphatase family protein</fullName>
    </submittedName>
</protein>
<organism evidence="3 4">
    <name type="scientific">Lipingzhangella rawalii</name>
    <dbReference type="NCBI Taxonomy" id="2055835"/>
    <lineage>
        <taxon>Bacteria</taxon>
        <taxon>Bacillati</taxon>
        <taxon>Actinomycetota</taxon>
        <taxon>Actinomycetes</taxon>
        <taxon>Streptosporangiales</taxon>
        <taxon>Nocardiopsidaceae</taxon>
        <taxon>Lipingzhangella</taxon>
    </lineage>
</organism>
<dbReference type="InterPro" id="IPR029033">
    <property type="entry name" value="His_PPase_superfam"/>
</dbReference>
<dbReference type="RefSeq" id="WP_310911575.1">
    <property type="nucleotide sequence ID" value="NZ_JAVLVT010000003.1"/>
</dbReference>
<dbReference type="CDD" id="cd07067">
    <property type="entry name" value="HP_PGM_like"/>
    <property type="match status" value="1"/>
</dbReference>
<evidence type="ECO:0000313" key="3">
    <source>
        <dbReference type="EMBL" id="MDS1270030.1"/>
    </source>
</evidence>
<evidence type="ECO:0000256" key="1">
    <source>
        <dbReference type="ARBA" id="ARBA00022801"/>
    </source>
</evidence>
<dbReference type="SMART" id="SM00855">
    <property type="entry name" value="PGAM"/>
    <property type="match status" value="1"/>
</dbReference>
<accession>A0ABU2H5B1</accession>
<dbReference type="InterPro" id="IPR013078">
    <property type="entry name" value="His_Pase_superF_clade-1"/>
</dbReference>